<dbReference type="InterPro" id="IPR035681">
    <property type="entry name" value="ComA-like_MBL"/>
</dbReference>
<dbReference type="Proteomes" id="UP000215188">
    <property type="component" value="Unassembled WGS sequence"/>
</dbReference>
<gene>
    <name evidence="8" type="ORF">AOC33_08275</name>
</gene>
<dbReference type="PANTHER" id="PTHR30619">
    <property type="entry name" value="DNA INTERNALIZATION/COMPETENCE PROTEIN COMEC/REC2"/>
    <property type="match status" value="1"/>
</dbReference>
<dbReference type="SMART" id="SM00849">
    <property type="entry name" value="Lactamase_B"/>
    <property type="match status" value="1"/>
</dbReference>
<dbReference type="InterPro" id="IPR004797">
    <property type="entry name" value="Competence_ComEC/Rec2"/>
</dbReference>
<feature type="transmembrane region" description="Helical" evidence="6">
    <location>
        <begin position="449"/>
        <end position="468"/>
    </location>
</feature>
<feature type="transmembrane region" description="Helical" evidence="6">
    <location>
        <begin position="26"/>
        <end position="45"/>
    </location>
</feature>
<organism evidence="8 9">
    <name type="scientific">Polynucleobacter cosmopolitanus</name>
    <dbReference type="NCBI Taxonomy" id="351345"/>
    <lineage>
        <taxon>Bacteria</taxon>
        <taxon>Pseudomonadati</taxon>
        <taxon>Pseudomonadota</taxon>
        <taxon>Betaproteobacteria</taxon>
        <taxon>Burkholderiales</taxon>
        <taxon>Burkholderiaceae</taxon>
        <taxon>Polynucleobacter</taxon>
    </lineage>
</organism>
<keyword evidence="9" id="KW-1185">Reference proteome</keyword>
<dbReference type="Pfam" id="PF13567">
    <property type="entry name" value="DUF4131"/>
    <property type="match status" value="1"/>
</dbReference>
<dbReference type="GO" id="GO:0030420">
    <property type="term" value="P:establishment of competence for transformation"/>
    <property type="evidence" value="ECO:0007669"/>
    <property type="project" value="InterPro"/>
</dbReference>
<evidence type="ECO:0000256" key="2">
    <source>
        <dbReference type="ARBA" id="ARBA00022475"/>
    </source>
</evidence>
<keyword evidence="5 6" id="KW-0472">Membrane</keyword>
<feature type="transmembrane region" description="Helical" evidence="6">
    <location>
        <begin position="497"/>
        <end position="523"/>
    </location>
</feature>
<proteinExistence type="predicted"/>
<dbReference type="PANTHER" id="PTHR30619:SF1">
    <property type="entry name" value="RECOMBINATION PROTEIN 2"/>
    <property type="match status" value="1"/>
</dbReference>
<protein>
    <submittedName>
        <fullName evidence="8">DNA internalization-related competence protein ComEC/Rec2</fullName>
    </submittedName>
</protein>
<sequence>MRFLLTAFIAGESLLLFLPQLPKSDVWMKLSLLMGSLLLTIYLLKFFKTPALPKIKISLWMMVLFLLGFSWSAYLTHTRLINDLSPELEGVPLLVTGVIDGLPHQGDQSLRFSLKVEEAIHEDESIKIDLKEFPNRLSLGWYPGWRGEGVLPDIQPGQRWRLPVVLKRAHGLMNPHGFDFERWMFQQNLGATGSIKANAKGLPRSWKPSLLDDFHLSFTTFVELTRWHLRERIKRSAPEEAPYVGVLIALVMGEQNAIPQDDWRVFNATGIGHLISISGLHVTMLAGMGAALANRLWRRRSLPMLCATQKVSALSGFLVALIYTWLAGFQIPAQRTMYMVGVVAVALWTGRITRAFDIWWWALFVVLFLDPWAAYTPGFWLSFGAVAAILFAMPGQDGFSEYGYSRSQKWWQSFKEATRVQAVVTIALLPLTLYWFSQFSVVSPLANAFAIPLVSFIVTPFAMLGAVLPSPISDGCLWIAHSCMELVAWFLKPMSSWFWSVAYLPQPNLIFFVISTVGIIYAIRPGPLAQSYKSRLLGICCCLPLLWPKIPDVAHGDFKITVLDIGQGTAVLVETHSKRLLYDTGPKTFPQSDAGERNVLPFLRGEGISFIDRLVISHKDTDHVGGALSLMKGVSFGDLLGTLPEWHFLVDKAKESKLPALPCQAGQSWRWDGVLFKVWHPGPEMTFASVHHSGKPNALSCVIEVTNGHYSFWLTGDVERGGEAIIANEYKPSGELASILLIPHHGSATSSSPIFLDAIKPQWAVAQAGYRNRYRHPNKKVVERYVEREIPILETVHTGAQIWEFKGGHWSRKDWREVQRRSWHQ</sequence>
<dbReference type="SUPFAM" id="SSF56281">
    <property type="entry name" value="Metallo-hydrolase/oxidoreductase"/>
    <property type="match status" value="1"/>
</dbReference>
<feature type="transmembrane region" description="Helical" evidence="6">
    <location>
        <begin position="57"/>
        <end position="75"/>
    </location>
</feature>
<evidence type="ECO:0000256" key="6">
    <source>
        <dbReference type="SAM" id="Phobius"/>
    </source>
</evidence>
<dbReference type="InterPro" id="IPR052159">
    <property type="entry name" value="Competence_DNA_uptake"/>
</dbReference>
<evidence type="ECO:0000256" key="3">
    <source>
        <dbReference type="ARBA" id="ARBA00022692"/>
    </source>
</evidence>
<evidence type="ECO:0000256" key="5">
    <source>
        <dbReference type="ARBA" id="ARBA00023136"/>
    </source>
</evidence>
<dbReference type="NCBIfam" id="TIGR00360">
    <property type="entry name" value="ComEC_N-term"/>
    <property type="match status" value="1"/>
</dbReference>
<evidence type="ECO:0000259" key="7">
    <source>
        <dbReference type="SMART" id="SM00849"/>
    </source>
</evidence>
<accession>A0A229FS47</accession>
<reference evidence="8 9" key="1">
    <citation type="submission" date="2017-06" db="EMBL/GenBank/DDBJ databases">
        <title>Reclassification of a Polynucleobacter cosmopolitanus strain isolated from tropical Lake Victoria as Polynucleobacter victoriensis comb. nov.</title>
        <authorList>
            <person name="Hahn M.W."/>
        </authorList>
    </citation>
    <scope>NUCLEOTIDE SEQUENCE [LARGE SCALE GENOMIC DNA]</scope>
    <source>
        <strain evidence="8 9">MWH-MoIso2</strain>
    </source>
</reference>
<dbReference type="InterPro" id="IPR036866">
    <property type="entry name" value="RibonucZ/Hydroxyglut_hydro"/>
</dbReference>
<dbReference type="GO" id="GO:0005886">
    <property type="term" value="C:plasma membrane"/>
    <property type="evidence" value="ECO:0007669"/>
    <property type="project" value="UniProtKB-SubCell"/>
</dbReference>
<dbReference type="InterPro" id="IPR004477">
    <property type="entry name" value="ComEC_N"/>
</dbReference>
<evidence type="ECO:0000313" key="8">
    <source>
        <dbReference type="EMBL" id="OXL14500.1"/>
    </source>
</evidence>
<evidence type="ECO:0000313" key="9">
    <source>
        <dbReference type="Proteomes" id="UP000215188"/>
    </source>
</evidence>
<dbReference type="EMBL" id="NJGG01000003">
    <property type="protein sequence ID" value="OXL14500.1"/>
    <property type="molecule type" value="Genomic_DNA"/>
</dbReference>
<dbReference type="AlphaFoldDB" id="A0A229FS47"/>
<dbReference type="InterPro" id="IPR001279">
    <property type="entry name" value="Metallo-B-lactamas"/>
</dbReference>
<feature type="transmembrane region" description="Helical" evidence="6">
    <location>
        <begin position="356"/>
        <end position="373"/>
    </location>
</feature>
<dbReference type="Pfam" id="PF03772">
    <property type="entry name" value="Competence"/>
    <property type="match status" value="1"/>
</dbReference>
<feature type="transmembrane region" description="Helical" evidence="6">
    <location>
        <begin position="420"/>
        <end position="437"/>
    </location>
</feature>
<comment type="caution">
    <text evidence="8">The sequence shown here is derived from an EMBL/GenBank/DDBJ whole genome shotgun (WGS) entry which is preliminary data.</text>
</comment>
<evidence type="ECO:0000256" key="1">
    <source>
        <dbReference type="ARBA" id="ARBA00004651"/>
    </source>
</evidence>
<dbReference type="CDD" id="cd07731">
    <property type="entry name" value="ComA-like_MBL-fold"/>
    <property type="match status" value="1"/>
</dbReference>
<keyword evidence="2" id="KW-1003">Cell membrane</keyword>
<dbReference type="NCBIfam" id="TIGR00361">
    <property type="entry name" value="ComEC_Rec2"/>
    <property type="match status" value="1"/>
</dbReference>
<dbReference type="Gene3D" id="3.60.15.10">
    <property type="entry name" value="Ribonuclease Z/Hydroxyacylglutathione hydrolase-like"/>
    <property type="match status" value="1"/>
</dbReference>
<feature type="domain" description="Metallo-beta-lactamase" evidence="7">
    <location>
        <begin position="567"/>
        <end position="770"/>
    </location>
</feature>
<comment type="subcellular location">
    <subcellularLocation>
        <location evidence="1">Cell membrane</location>
        <topology evidence="1">Multi-pass membrane protein</topology>
    </subcellularLocation>
</comment>
<evidence type="ECO:0000256" key="4">
    <source>
        <dbReference type="ARBA" id="ARBA00022989"/>
    </source>
</evidence>
<keyword evidence="3 6" id="KW-0812">Transmembrane</keyword>
<feature type="transmembrane region" description="Helical" evidence="6">
    <location>
        <begin position="305"/>
        <end position="326"/>
    </location>
</feature>
<keyword evidence="4 6" id="KW-1133">Transmembrane helix</keyword>
<name>A0A229FS47_9BURK</name>
<feature type="transmembrane region" description="Helical" evidence="6">
    <location>
        <begin position="274"/>
        <end position="293"/>
    </location>
</feature>
<dbReference type="Pfam" id="PF00753">
    <property type="entry name" value="Lactamase_B"/>
    <property type="match status" value="1"/>
</dbReference>
<dbReference type="InterPro" id="IPR025405">
    <property type="entry name" value="DUF4131"/>
</dbReference>